<gene>
    <name evidence="10" type="ORF">ABVK25_002806</name>
</gene>
<evidence type="ECO:0000256" key="5">
    <source>
        <dbReference type="ARBA" id="ARBA00022989"/>
    </source>
</evidence>
<feature type="compositionally biased region" description="Polar residues" evidence="7">
    <location>
        <begin position="1082"/>
        <end position="1100"/>
    </location>
</feature>
<feature type="transmembrane region" description="Helical" evidence="8">
    <location>
        <begin position="464"/>
        <end position="486"/>
    </location>
</feature>
<feature type="compositionally biased region" description="Basic and acidic residues" evidence="7">
    <location>
        <begin position="878"/>
        <end position="900"/>
    </location>
</feature>
<keyword evidence="5 8" id="KW-1133">Transmembrane helix</keyword>
<keyword evidence="3 8" id="KW-0812">Transmembrane</keyword>
<feature type="transmembrane region" description="Helical" evidence="8">
    <location>
        <begin position="413"/>
        <end position="438"/>
    </location>
</feature>
<evidence type="ECO:0000256" key="7">
    <source>
        <dbReference type="SAM" id="MobiDB-lite"/>
    </source>
</evidence>
<dbReference type="Pfam" id="PF06011">
    <property type="entry name" value="TRP"/>
    <property type="match status" value="1"/>
</dbReference>
<feature type="transmembrane region" description="Helical" evidence="8">
    <location>
        <begin position="492"/>
        <end position="517"/>
    </location>
</feature>
<proteinExistence type="inferred from homology"/>
<dbReference type="InterPro" id="IPR040241">
    <property type="entry name" value="TRP_Flc/Pkd2-like"/>
</dbReference>
<feature type="domain" description="ML-like" evidence="9">
    <location>
        <begin position="89"/>
        <end position="278"/>
    </location>
</feature>
<comment type="similarity">
    <text evidence="2">Belongs to the transient receptor potential (TRP) ion channel family.</text>
</comment>
<keyword evidence="6 8" id="KW-0472">Membrane</keyword>
<comment type="subcellular location">
    <subcellularLocation>
        <location evidence="1">Membrane</location>
        <topology evidence="1">Multi-pass membrane protein</topology>
    </subcellularLocation>
</comment>
<feature type="compositionally biased region" description="Basic and acidic residues" evidence="7">
    <location>
        <begin position="1138"/>
        <end position="1156"/>
    </location>
</feature>
<dbReference type="InterPro" id="IPR010308">
    <property type="entry name" value="TRP_C"/>
</dbReference>
<feature type="transmembrane region" description="Helical" evidence="8">
    <location>
        <begin position="74"/>
        <end position="96"/>
    </location>
</feature>
<evidence type="ECO:0000256" key="6">
    <source>
        <dbReference type="ARBA" id="ARBA00023136"/>
    </source>
</evidence>
<evidence type="ECO:0000256" key="1">
    <source>
        <dbReference type="ARBA" id="ARBA00004141"/>
    </source>
</evidence>
<evidence type="ECO:0000256" key="4">
    <source>
        <dbReference type="ARBA" id="ARBA00022729"/>
    </source>
</evidence>
<sequence>MATDIWWHGQKYGSARMGEAAWTARLHDDRYLRSVSDESLGSKDSRRRPWSSSPLECPQTRFCGNKRIPSVLDILHLVLLAICLLIRPSTAVFITFENCLSPNIINSNNPQQLQFVPQYVWATLNSTAVSHGINFTVYGNVTGVATLNTTLPPSGDPSWKDSNNPTGKIPDVAGPPGKEKYTTFTTQFNVLDYTPYNPPAARFCNSSTLTQCPLAPVFNTTVNENNVTLLPAFSVAHELYSSYAFTSINAVLALKSGDIGGAPLACVEASITPDLRNELSNTLTYIPLVILILVAIATASAALFSPWGSVDVFKFTSNYGRDDDLLRLVTPGFGDCLQYLQFIVLAGSLSLNYPGFFQPVGSQISWSVLMFNQSFVSHGNGSHSLIDGMYVVNGSYGLNRMSQLVGMTADKDIWAGMAVWLLVIVAAVVVLIQIGFAFRSAYRFISNTQQEDLREKNVPFSVGNAIRIVFNYFLLPVVALSAYQLVVAGRSLGATVGIAAVTLVFLIGFAGYVLWVITATRPRSYLFDDLPTVVLYGPLYNTYSDNAATFALVPVMLTFLRGIAIGAVQPSGIAQLVLLAICEVIMILTLNAFRPFHSPTSMNAFHTFFAVVRLLIVLLMTAFLPSLGIKDSPRGWIGYIILLMHAIVLVFGFFLNAVQTLVEVLARMAGAGGEDGAGGGAARGGLVKVFGMRQLSRRHPRPGGRAARQSVGSDAAMLAHDADQKSLQWNGGRSRSMSGSSAILLNRQGATSDNRRSVGLESVSAGGAGDTPVSGGASAFSYLPGGSQAAGQGGQSFDGIVNLRSTEAADPYYRPPRPRRTTLDASPTGRPRESWSSAERANKRWTHHSPDLEGSPKAGGEGPSLSGRGTPTLAHLGAARDRSASEGEAPRQSKTDYATREGDFYYGVRGPALSNLPTRRLKTGPADPTGPVMSASGWLKSLFGGKTKEKGKGFEVVRSSRAPAMGRPTVSGTMIPADEAPYSDEPGVTQPERSRDLALSDEGDAIGAGTRHLPDEESPSPLNSDEEGDDESISDDYWRPDRESQISPFPPILPTIETPGGIELPSRIASKASSRPTRHSTRSNIRPPNVLWKSSRQDSLTENDKVGARLSTVAASPRSTRAFDNDPQPHRGLQPPEDQTRRLPFDSHHKSSRSQDTHLSTGGLSTGGTSIDSSMFSPGTQEADEVATGHGRHPSSVLGSLAPDLRQDRPSSLGYVQQHRASDNIHTASPDDPQILGSSAELVDDPRRRSVSSDIQPHAL</sequence>
<feature type="compositionally biased region" description="Low complexity" evidence="7">
    <location>
        <begin position="1159"/>
        <end position="1170"/>
    </location>
</feature>
<dbReference type="PANTHER" id="PTHR31145:SF6">
    <property type="entry name" value="INTEGRAL MEMBRANE PROTEIN (AFU_ORTHOLOGUE AFUA_7G01610)"/>
    <property type="match status" value="1"/>
</dbReference>
<feature type="region of interest" description="Disordered" evidence="7">
    <location>
        <begin position="808"/>
        <end position="900"/>
    </location>
</feature>
<evidence type="ECO:0000256" key="3">
    <source>
        <dbReference type="ARBA" id="ARBA00022692"/>
    </source>
</evidence>
<keyword evidence="11" id="KW-1185">Reference proteome</keyword>
<feature type="compositionally biased region" description="Acidic residues" evidence="7">
    <location>
        <begin position="1024"/>
        <end position="1034"/>
    </location>
</feature>
<feature type="transmembrane region" description="Helical" evidence="8">
    <location>
        <begin position="636"/>
        <end position="658"/>
    </location>
</feature>
<dbReference type="Pfam" id="PF14558">
    <property type="entry name" value="TRP_N"/>
    <property type="match status" value="1"/>
</dbReference>
<feature type="transmembrane region" description="Helical" evidence="8">
    <location>
        <begin position="605"/>
        <end position="624"/>
    </location>
</feature>
<feature type="transmembrane region" description="Helical" evidence="8">
    <location>
        <begin position="285"/>
        <end position="307"/>
    </location>
</feature>
<feature type="region of interest" description="Disordered" evidence="7">
    <location>
        <begin position="959"/>
        <end position="1260"/>
    </location>
</feature>
<protein>
    <recommendedName>
        <fullName evidence="9">ML-like domain-containing protein</fullName>
    </recommendedName>
</protein>
<dbReference type="SMART" id="SM01320">
    <property type="entry name" value="TRP_N"/>
    <property type="match status" value="1"/>
</dbReference>
<keyword evidence="4" id="KW-0732">Signal</keyword>
<accession>A0ABR4BGW7</accession>
<comment type="caution">
    <text evidence="10">The sequence shown here is derived from an EMBL/GenBank/DDBJ whole genome shotgun (WGS) entry which is preliminary data.</text>
</comment>
<evidence type="ECO:0000313" key="11">
    <source>
        <dbReference type="Proteomes" id="UP001590951"/>
    </source>
</evidence>
<feature type="region of interest" description="Disordered" evidence="7">
    <location>
        <begin position="152"/>
        <end position="176"/>
    </location>
</feature>
<organism evidence="10 11">
    <name type="scientific">Lepraria finkii</name>
    <dbReference type="NCBI Taxonomy" id="1340010"/>
    <lineage>
        <taxon>Eukaryota</taxon>
        <taxon>Fungi</taxon>
        <taxon>Dikarya</taxon>
        <taxon>Ascomycota</taxon>
        <taxon>Pezizomycotina</taxon>
        <taxon>Lecanoromycetes</taxon>
        <taxon>OSLEUM clade</taxon>
        <taxon>Lecanoromycetidae</taxon>
        <taxon>Lecanorales</taxon>
        <taxon>Lecanorineae</taxon>
        <taxon>Stereocaulaceae</taxon>
        <taxon>Lepraria</taxon>
    </lineage>
</organism>
<dbReference type="Proteomes" id="UP001590951">
    <property type="component" value="Unassembled WGS sequence"/>
</dbReference>
<evidence type="ECO:0000256" key="2">
    <source>
        <dbReference type="ARBA" id="ARBA00010642"/>
    </source>
</evidence>
<dbReference type="EMBL" id="JBHFEH010000006">
    <property type="protein sequence ID" value="KAL2057067.1"/>
    <property type="molecule type" value="Genomic_DNA"/>
</dbReference>
<dbReference type="InterPro" id="IPR032800">
    <property type="entry name" value="TRP_N"/>
</dbReference>
<feature type="transmembrane region" description="Helical" evidence="8">
    <location>
        <begin position="573"/>
        <end position="593"/>
    </location>
</feature>
<dbReference type="PANTHER" id="PTHR31145">
    <property type="entry name" value="INTEGRAL MEMBRANE PROTEIN (AFU_ORTHOLOGUE AFUA_7G01610)"/>
    <property type="match status" value="1"/>
</dbReference>
<feature type="compositionally biased region" description="Polar residues" evidence="7">
    <location>
        <begin position="1171"/>
        <end position="1180"/>
    </location>
</feature>
<evidence type="ECO:0000259" key="9">
    <source>
        <dbReference type="SMART" id="SM01320"/>
    </source>
</evidence>
<reference evidence="10 11" key="1">
    <citation type="submission" date="2024-09" db="EMBL/GenBank/DDBJ databases">
        <title>Rethinking Asexuality: The Enigmatic Case of Functional Sexual Genes in Lepraria (Stereocaulaceae).</title>
        <authorList>
            <person name="Doellman M."/>
            <person name="Sun Y."/>
            <person name="Barcenas-Pena A."/>
            <person name="Lumbsch H.T."/>
            <person name="Grewe F."/>
        </authorList>
    </citation>
    <scope>NUCLEOTIDE SEQUENCE [LARGE SCALE GENOMIC DNA]</scope>
    <source>
        <strain evidence="10 11">Grewe 0041</strain>
    </source>
</reference>
<evidence type="ECO:0000313" key="10">
    <source>
        <dbReference type="EMBL" id="KAL2057067.1"/>
    </source>
</evidence>
<evidence type="ECO:0000256" key="8">
    <source>
        <dbReference type="SAM" id="Phobius"/>
    </source>
</evidence>
<name>A0ABR4BGW7_9LECA</name>